<dbReference type="Gene3D" id="3.40.190.10">
    <property type="entry name" value="Periplasmic binding protein-like II"/>
    <property type="match status" value="2"/>
</dbReference>
<keyword evidence="4" id="KW-0804">Transcription</keyword>
<evidence type="ECO:0000313" key="7">
    <source>
        <dbReference type="EMBL" id="GAA4627054.1"/>
    </source>
</evidence>
<dbReference type="Gene3D" id="1.10.10.10">
    <property type="entry name" value="Winged helix-like DNA-binding domain superfamily/Winged helix DNA-binding domain"/>
    <property type="match status" value="1"/>
</dbReference>
<evidence type="ECO:0000259" key="6">
    <source>
        <dbReference type="PROSITE" id="PS50931"/>
    </source>
</evidence>
<organism evidence="7 8">
    <name type="scientific">Actinoallomurus vinaceus</name>
    <dbReference type="NCBI Taxonomy" id="1080074"/>
    <lineage>
        <taxon>Bacteria</taxon>
        <taxon>Bacillati</taxon>
        <taxon>Actinomycetota</taxon>
        <taxon>Actinomycetes</taxon>
        <taxon>Streptosporangiales</taxon>
        <taxon>Thermomonosporaceae</taxon>
        <taxon>Actinoallomurus</taxon>
    </lineage>
</organism>
<dbReference type="Pfam" id="PF03466">
    <property type="entry name" value="LysR_substrate"/>
    <property type="match status" value="1"/>
</dbReference>
<sequence length="332" mass="35829">MYTLSQLTGFIAVAEELHFGRAAARLRMTQPPLSRQIQLLENDLGVRLFDRTNRSVELTHAGRAFLVEARRIIRQAEHAALAARQVSAGEAGSITVGFTAASAYTALGGLLEAAQEALPRVEVVLREMVTMDQLEAISEGTLDLGLVRPPITRPDLDSRLVAREPLVAALPAGHPLAEPDRPLRVADFDGQRFIMYSPIEARYFHELLISVFRAAGVAPVFAQYLSQVHSILGLVGGGWGVALVPSAATRLHPEDVVFRPLEPPDPAPVELCLAWRKSNDNPALRPLLARLRRDDPAPRGGPRSRVPLPASGASAGEDPFASSHAEAAEAAR</sequence>
<dbReference type="PANTHER" id="PTHR30346">
    <property type="entry name" value="TRANSCRIPTIONAL DUAL REGULATOR HCAR-RELATED"/>
    <property type="match status" value="1"/>
</dbReference>
<keyword evidence="8" id="KW-1185">Reference proteome</keyword>
<comment type="similarity">
    <text evidence="1">Belongs to the LysR transcriptional regulatory family.</text>
</comment>
<dbReference type="SUPFAM" id="SSF53850">
    <property type="entry name" value="Periplasmic binding protein-like II"/>
    <property type="match status" value="1"/>
</dbReference>
<evidence type="ECO:0000256" key="4">
    <source>
        <dbReference type="ARBA" id="ARBA00023163"/>
    </source>
</evidence>
<dbReference type="Proteomes" id="UP001501442">
    <property type="component" value="Unassembled WGS sequence"/>
</dbReference>
<dbReference type="SUPFAM" id="SSF46785">
    <property type="entry name" value="Winged helix' DNA-binding domain"/>
    <property type="match status" value="1"/>
</dbReference>
<dbReference type="EMBL" id="BAABHK010000004">
    <property type="protein sequence ID" value="GAA4627054.1"/>
    <property type="molecule type" value="Genomic_DNA"/>
</dbReference>
<dbReference type="PRINTS" id="PR00039">
    <property type="entry name" value="HTHLYSR"/>
</dbReference>
<proteinExistence type="inferred from homology"/>
<comment type="caution">
    <text evidence="7">The sequence shown here is derived from an EMBL/GenBank/DDBJ whole genome shotgun (WGS) entry which is preliminary data.</text>
</comment>
<dbReference type="InterPro" id="IPR036388">
    <property type="entry name" value="WH-like_DNA-bd_sf"/>
</dbReference>
<name>A0ABP8U9P1_9ACTN</name>
<keyword evidence="2" id="KW-0805">Transcription regulation</keyword>
<dbReference type="Pfam" id="PF00126">
    <property type="entry name" value="HTH_1"/>
    <property type="match status" value="1"/>
</dbReference>
<protein>
    <submittedName>
        <fullName evidence="7">LysR substrate-binding domain-containing protein</fullName>
    </submittedName>
</protein>
<evidence type="ECO:0000256" key="3">
    <source>
        <dbReference type="ARBA" id="ARBA00023125"/>
    </source>
</evidence>
<dbReference type="PROSITE" id="PS50931">
    <property type="entry name" value="HTH_LYSR"/>
    <property type="match status" value="1"/>
</dbReference>
<evidence type="ECO:0000256" key="5">
    <source>
        <dbReference type="SAM" id="MobiDB-lite"/>
    </source>
</evidence>
<dbReference type="PANTHER" id="PTHR30346:SF0">
    <property type="entry name" value="HCA OPERON TRANSCRIPTIONAL ACTIVATOR HCAR"/>
    <property type="match status" value="1"/>
</dbReference>
<evidence type="ECO:0000313" key="8">
    <source>
        <dbReference type="Proteomes" id="UP001501442"/>
    </source>
</evidence>
<gene>
    <name evidence="7" type="ORF">GCM10023196_037810</name>
</gene>
<reference evidence="8" key="1">
    <citation type="journal article" date="2019" name="Int. J. Syst. Evol. Microbiol.">
        <title>The Global Catalogue of Microorganisms (GCM) 10K type strain sequencing project: providing services to taxonomists for standard genome sequencing and annotation.</title>
        <authorList>
            <consortium name="The Broad Institute Genomics Platform"/>
            <consortium name="The Broad Institute Genome Sequencing Center for Infectious Disease"/>
            <person name="Wu L."/>
            <person name="Ma J."/>
        </authorList>
    </citation>
    <scope>NUCLEOTIDE SEQUENCE [LARGE SCALE GENOMIC DNA]</scope>
    <source>
        <strain evidence="8">JCM 17939</strain>
    </source>
</reference>
<feature type="domain" description="HTH lysR-type" evidence="6">
    <location>
        <begin position="1"/>
        <end position="59"/>
    </location>
</feature>
<dbReference type="InterPro" id="IPR036390">
    <property type="entry name" value="WH_DNA-bd_sf"/>
</dbReference>
<evidence type="ECO:0000256" key="2">
    <source>
        <dbReference type="ARBA" id="ARBA00023015"/>
    </source>
</evidence>
<accession>A0ABP8U9P1</accession>
<dbReference type="RefSeq" id="WP_345432168.1">
    <property type="nucleotide sequence ID" value="NZ_BAABHK010000004.1"/>
</dbReference>
<evidence type="ECO:0000256" key="1">
    <source>
        <dbReference type="ARBA" id="ARBA00009437"/>
    </source>
</evidence>
<dbReference type="InterPro" id="IPR005119">
    <property type="entry name" value="LysR_subst-bd"/>
</dbReference>
<keyword evidence="3" id="KW-0238">DNA-binding</keyword>
<feature type="region of interest" description="Disordered" evidence="5">
    <location>
        <begin position="286"/>
        <end position="332"/>
    </location>
</feature>
<dbReference type="InterPro" id="IPR000847">
    <property type="entry name" value="LysR_HTH_N"/>
</dbReference>